<organism evidence="3">
    <name type="scientific">Streptomyces tendae</name>
    <dbReference type="NCBI Taxonomy" id="1932"/>
    <lineage>
        <taxon>Bacteria</taxon>
        <taxon>Bacillati</taxon>
        <taxon>Actinomycetota</taxon>
        <taxon>Actinomycetes</taxon>
        <taxon>Kitasatosporales</taxon>
        <taxon>Streptomycetaceae</taxon>
        <taxon>Streptomyces</taxon>
    </lineage>
</organism>
<name>A0A6B3QD75_STRTE</name>
<evidence type="ECO:0000313" key="3">
    <source>
        <dbReference type="EMBL" id="NEV86216.1"/>
    </source>
</evidence>
<dbReference type="SUPFAM" id="SSF89155">
    <property type="entry name" value="TorD-like"/>
    <property type="match status" value="1"/>
</dbReference>
<dbReference type="NCBIfam" id="TIGR00684">
    <property type="entry name" value="narJ"/>
    <property type="match status" value="1"/>
</dbReference>
<dbReference type="PANTHER" id="PTHR43680">
    <property type="entry name" value="NITRATE REDUCTASE MOLYBDENUM COFACTOR ASSEMBLY CHAPERONE"/>
    <property type="match status" value="1"/>
</dbReference>
<evidence type="ECO:0000256" key="2">
    <source>
        <dbReference type="SAM" id="MobiDB-lite"/>
    </source>
</evidence>
<dbReference type="InterPro" id="IPR020945">
    <property type="entry name" value="DMSO/NO3_reduct_chaperone"/>
</dbReference>
<dbReference type="InterPro" id="IPR036411">
    <property type="entry name" value="TorD-like_sf"/>
</dbReference>
<comment type="caution">
    <text evidence="3">The sequence shown here is derived from an EMBL/GenBank/DDBJ whole genome shotgun (WGS) entry which is preliminary data.</text>
</comment>
<reference evidence="3" key="1">
    <citation type="journal article" date="2020" name="Microorganisms">
        <title>Isolation, Genomic and Metabolomic Characterization of Streptomyces tendae VITAKN with Quorum Sensing Inhibitory Activity from Southern India.</title>
        <authorList>
            <person name="Ishaque N.M."/>
            <person name="Burgsdorf I."/>
            <person name="Limlingan Malit J.J."/>
            <person name="Saha S."/>
            <person name="Teta R."/>
            <person name="Ewe D."/>
            <person name="Kannabiran K."/>
            <person name="Hrouzek P."/>
            <person name="Steindler L."/>
            <person name="Costantino V."/>
            <person name="Saurav K."/>
        </authorList>
    </citation>
    <scope>NUCLEOTIDE SEQUENCE</scope>
    <source>
        <strain evidence="3">VITAKN</strain>
    </source>
</reference>
<dbReference type="EMBL" id="JAAIFS010000001">
    <property type="protein sequence ID" value="NEV86216.1"/>
    <property type="molecule type" value="Genomic_DNA"/>
</dbReference>
<evidence type="ECO:0000256" key="1">
    <source>
        <dbReference type="ARBA" id="ARBA00023063"/>
    </source>
</evidence>
<keyword evidence="1" id="KW-0534">Nitrate assimilation</keyword>
<proteinExistence type="predicted"/>
<feature type="region of interest" description="Disordered" evidence="2">
    <location>
        <begin position="212"/>
        <end position="282"/>
    </location>
</feature>
<dbReference type="RefSeq" id="WP_164457757.1">
    <property type="nucleotide sequence ID" value="NZ_JAAIFS010000001.1"/>
</dbReference>
<dbReference type="InterPro" id="IPR003765">
    <property type="entry name" value="NO3_reductase_chaperone_NarJ"/>
</dbReference>
<dbReference type="GO" id="GO:0042128">
    <property type="term" value="P:nitrate assimilation"/>
    <property type="evidence" value="ECO:0007669"/>
    <property type="project" value="UniProtKB-KW"/>
</dbReference>
<sequence length="282" mass="30208">MSPLPTTVPAIVRTRVRAAVRRRAPRSPREAEERALVLRLLSLLSQYPDEELAAHRPGLASAVAALPRSPAAAELSAFMDWFTAQEPDALARHYVETFDLRRRSSLYLTYYLHGDTRRRGTALLTLARRYRAAGWDTDGGELPDHLPVVLEFAALAGPGAGEAPLRMHRRGLELIRHALTESGSPYRHLLSALLGLLPPATDADRAAVAKLAAEGPPEEEVGLGPYGAAHRADHGAGHGAGHGHPAYGDGEFDPPSAFVSPTAAPPARAPRTADGPRPEGRS</sequence>
<accession>A0A6B3QD75</accession>
<dbReference type="AlphaFoldDB" id="A0A6B3QD75"/>
<dbReference type="GO" id="GO:0016530">
    <property type="term" value="F:metallochaperone activity"/>
    <property type="evidence" value="ECO:0007669"/>
    <property type="project" value="TreeGrafter"/>
</dbReference>
<dbReference type="GO" id="GO:0051082">
    <property type="term" value="F:unfolded protein binding"/>
    <property type="evidence" value="ECO:0007669"/>
    <property type="project" value="InterPro"/>
</dbReference>
<dbReference type="Gene3D" id="1.10.3480.10">
    <property type="entry name" value="TorD-like"/>
    <property type="match status" value="1"/>
</dbReference>
<gene>
    <name evidence="3" type="primary">narJ</name>
    <name evidence="3" type="ORF">GUR47_05860</name>
</gene>
<protein>
    <submittedName>
        <fullName evidence="3">Nitrate reductase molybdenum cofactor assembly chaperone</fullName>
    </submittedName>
</protein>
<dbReference type="PANTHER" id="PTHR43680:SF2">
    <property type="entry name" value="NITRATE REDUCTASE MOLYBDENUM COFACTOR ASSEMBLY CHAPERONE NARJ"/>
    <property type="match status" value="1"/>
</dbReference>
<dbReference type="GO" id="GO:0051131">
    <property type="term" value="P:chaperone-mediated protein complex assembly"/>
    <property type="evidence" value="ECO:0007669"/>
    <property type="project" value="InterPro"/>
</dbReference>
<dbReference type="Pfam" id="PF02613">
    <property type="entry name" value="Nitrate_red_del"/>
    <property type="match status" value="1"/>
</dbReference>